<keyword evidence="3" id="KW-1185">Reference proteome</keyword>
<organism evidence="2 3">
    <name type="scientific">Iningainema tapete BLCC-T55</name>
    <dbReference type="NCBI Taxonomy" id="2748662"/>
    <lineage>
        <taxon>Bacteria</taxon>
        <taxon>Bacillati</taxon>
        <taxon>Cyanobacteriota</taxon>
        <taxon>Cyanophyceae</taxon>
        <taxon>Nostocales</taxon>
        <taxon>Scytonemataceae</taxon>
        <taxon>Iningainema tapete</taxon>
    </lineage>
</organism>
<dbReference type="Pfam" id="PF03929">
    <property type="entry name" value="PepSY_TM"/>
    <property type="match status" value="1"/>
</dbReference>
<evidence type="ECO:0000256" key="1">
    <source>
        <dbReference type="SAM" id="Phobius"/>
    </source>
</evidence>
<evidence type="ECO:0000313" key="2">
    <source>
        <dbReference type="EMBL" id="MBD2775786.1"/>
    </source>
</evidence>
<keyword evidence="1" id="KW-1133">Transmembrane helix</keyword>
<protein>
    <submittedName>
        <fullName evidence="2">PepSY domain-containing protein</fullName>
    </submittedName>
</protein>
<name>A0A8J7C9C9_9CYAN</name>
<feature type="transmembrane region" description="Helical" evidence="1">
    <location>
        <begin position="338"/>
        <end position="358"/>
    </location>
</feature>
<dbReference type="EMBL" id="JACXAE010000085">
    <property type="protein sequence ID" value="MBD2775786.1"/>
    <property type="molecule type" value="Genomic_DNA"/>
</dbReference>
<dbReference type="InterPro" id="IPR005625">
    <property type="entry name" value="PepSY-ass_TM"/>
</dbReference>
<keyword evidence="1" id="KW-0472">Membrane</keyword>
<gene>
    <name evidence="2" type="ORF">ICL16_27935</name>
</gene>
<dbReference type="RefSeq" id="WP_190834686.1">
    <property type="nucleotide sequence ID" value="NZ_CAWPPI010000085.1"/>
</dbReference>
<feature type="transmembrane region" description="Helical" evidence="1">
    <location>
        <begin position="194"/>
        <end position="216"/>
    </location>
</feature>
<evidence type="ECO:0000313" key="3">
    <source>
        <dbReference type="Proteomes" id="UP000629098"/>
    </source>
</evidence>
<feature type="transmembrane region" description="Helical" evidence="1">
    <location>
        <begin position="147"/>
        <end position="169"/>
    </location>
</feature>
<keyword evidence="1" id="KW-0812">Transmembrane</keyword>
<dbReference type="PANTHER" id="PTHR34219">
    <property type="entry name" value="IRON-REGULATED INNER MEMBRANE PROTEIN-RELATED"/>
    <property type="match status" value="1"/>
</dbReference>
<dbReference type="Proteomes" id="UP000629098">
    <property type="component" value="Unassembled WGS sequence"/>
</dbReference>
<sequence>MKRHKLRHLAFYLHRYIGLAVGLLLVLIGLTGSLLVFADEIDHFLLNRQMGHIIPSGQRVSIESVLNTVKTAYSNQPELKLNVIRTLPEPDVPYQIFLASPTGARTEIHVNPYTGAIMGSRSGDYHPMALVLKLHYQFLAGETGQQIIGVVGLLFFILSITGIILWPGWRKLISGVRIKLKAHPKRKSFDIHKVAGITAGVFLAILSFTGLCFNFYNFTKPIIYAVTFTPNLPNPVSQPIVGKTPLLLRELLQKADAALPNAVTTYVVLPKKPTDALRVGKKLPQESWKFGFSQVYLDQYTGKVVQLKNGLMSSPGDKVLNSFIYLHFGIFGGLFTRVLYIFVGLAPTVLFVTGLIMWRYRRHTRGGTEGAMQEITHSRPY</sequence>
<dbReference type="AlphaFoldDB" id="A0A8J7C9C9"/>
<reference evidence="2" key="1">
    <citation type="submission" date="2020-09" db="EMBL/GenBank/DDBJ databases">
        <title>Iningainema tapete sp. nov. (Scytonemataceae, Cyanobacteria) from greenhouses in central Florida (USA) produces two types of nodularin with biosynthetic potential for microcystin-LR and anabaenopeptins.</title>
        <authorList>
            <person name="Berthold D.E."/>
            <person name="Lefler F.W."/>
            <person name="Huang I.-S."/>
            <person name="Abdulla H."/>
            <person name="Zimba P.V."/>
            <person name="Laughinghouse H.D. IV."/>
        </authorList>
    </citation>
    <scope>NUCLEOTIDE SEQUENCE</scope>
    <source>
        <strain evidence="2">BLCCT55</strain>
    </source>
</reference>
<dbReference type="PANTHER" id="PTHR34219:SF3">
    <property type="entry name" value="BLL7967 PROTEIN"/>
    <property type="match status" value="1"/>
</dbReference>
<proteinExistence type="predicted"/>
<comment type="caution">
    <text evidence="2">The sequence shown here is derived from an EMBL/GenBank/DDBJ whole genome shotgun (WGS) entry which is preliminary data.</text>
</comment>
<accession>A0A8J7C9C9</accession>